<name>A0ABV4SWW0_9ACTN</name>
<dbReference type="Gene3D" id="1.20.1250.20">
    <property type="entry name" value="MFS general substrate transporter like domains"/>
    <property type="match status" value="2"/>
</dbReference>
<sequence>MTEGKSSRARSAKRVAVAAVAVLFMTWLIDYIDRLVITLALPDIGDEFGLGTTMQGLILTAFFITYALMQIPGGILADTKGARRTMLLAAGGWTIFTATSGLAVGLTSMIAIRAVFGIFQGMYPAASIKALSERTTPKQRLTANGIMSASNPLGSAIAPIVAAPLIVAFGWRGAFWAVSILGLMIVFVLWKGMPKPLTTEELAAASGKKTVPEPVAQVSLRQAMGLLKSSMMWRFTLMFCGFNIIGWGLVSWVPSYLRENKHVSLTGVGLMSGVPWVAAAISMMVGGYLFDRFFQGNHRRVVIPVMLVTAGLLVMMVRAGSATEFIAWETCGTLVMYLAYMQIFGLPLRMLPPEYAGVGGGMVNFGGQLAGAISPFVMGFLAEHFSYGVAFSFLGVGCVLAIVGALVTPQTPEAFRAGLGRHLDLSEKKSAPAVAVSAA</sequence>
<gene>
    <name evidence="7" type="ORF">ACEG43_39715</name>
</gene>
<comment type="caution">
    <text evidence="7">The sequence shown here is derived from an EMBL/GenBank/DDBJ whole genome shotgun (WGS) entry which is preliminary data.</text>
</comment>
<dbReference type="PANTHER" id="PTHR11662:SF399">
    <property type="entry name" value="FI19708P1-RELATED"/>
    <property type="match status" value="1"/>
</dbReference>
<dbReference type="InterPro" id="IPR020846">
    <property type="entry name" value="MFS_dom"/>
</dbReference>
<evidence type="ECO:0000259" key="6">
    <source>
        <dbReference type="PROSITE" id="PS50850"/>
    </source>
</evidence>
<dbReference type="CDD" id="cd17319">
    <property type="entry name" value="MFS_ExuT_GudP_like"/>
    <property type="match status" value="1"/>
</dbReference>
<evidence type="ECO:0000256" key="1">
    <source>
        <dbReference type="ARBA" id="ARBA00004651"/>
    </source>
</evidence>
<evidence type="ECO:0000256" key="5">
    <source>
        <dbReference type="SAM" id="Phobius"/>
    </source>
</evidence>
<evidence type="ECO:0000256" key="3">
    <source>
        <dbReference type="ARBA" id="ARBA00022989"/>
    </source>
</evidence>
<feature type="transmembrane region" description="Helical" evidence="5">
    <location>
        <begin position="12"/>
        <end position="32"/>
    </location>
</feature>
<feature type="transmembrane region" description="Helical" evidence="5">
    <location>
        <begin position="173"/>
        <end position="190"/>
    </location>
</feature>
<dbReference type="InterPro" id="IPR011701">
    <property type="entry name" value="MFS"/>
</dbReference>
<feature type="transmembrane region" description="Helical" evidence="5">
    <location>
        <begin position="301"/>
        <end position="319"/>
    </location>
</feature>
<dbReference type="Pfam" id="PF07690">
    <property type="entry name" value="MFS_1"/>
    <property type="match status" value="1"/>
</dbReference>
<feature type="transmembrane region" description="Helical" evidence="5">
    <location>
        <begin position="52"/>
        <end position="73"/>
    </location>
</feature>
<dbReference type="SUPFAM" id="SSF103473">
    <property type="entry name" value="MFS general substrate transporter"/>
    <property type="match status" value="1"/>
</dbReference>
<keyword evidence="3 5" id="KW-1133">Transmembrane helix</keyword>
<evidence type="ECO:0000256" key="4">
    <source>
        <dbReference type="ARBA" id="ARBA00023136"/>
    </source>
</evidence>
<dbReference type="RefSeq" id="WP_326715444.1">
    <property type="nucleotide sequence ID" value="NZ_JBGOSP010000035.1"/>
</dbReference>
<reference evidence="7 8" key="1">
    <citation type="submission" date="2024-08" db="EMBL/GenBank/DDBJ databases">
        <title>Genome sequence of Streptomyces aureus CACIA-1.46HGO.</title>
        <authorList>
            <person name="Evangelista-Martinez Z."/>
        </authorList>
    </citation>
    <scope>NUCLEOTIDE SEQUENCE [LARGE SCALE GENOMIC DNA]</scope>
    <source>
        <strain evidence="7 8">CACIA-1.46HGO</strain>
    </source>
</reference>
<accession>A0ABV4SWW0</accession>
<keyword evidence="2 5" id="KW-0812">Transmembrane</keyword>
<feature type="transmembrane region" description="Helical" evidence="5">
    <location>
        <begin position="325"/>
        <end position="343"/>
    </location>
</feature>
<dbReference type="InterPro" id="IPR036259">
    <property type="entry name" value="MFS_trans_sf"/>
</dbReference>
<dbReference type="PANTHER" id="PTHR11662">
    <property type="entry name" value="SOLUTE CARRIER FAMILY 17"/>
    <property type="match status" value="1"/>
</dbReference>
<dbReference type="PROSITE" id="PS50850">
    <property type="entry name" value="MFS"/>
    <property type="match status" value="1"/>
</dbReference>
<protein>
    <submittedName>
        <fullName evidence="7">MFS transporter</fullName>
    </submittedName>
</protein>
<keyword evidence="4 5" id="KW-0472">Membrane</keyword>
<proteinExistence type="predicted"/>
<feature type="domain" description="Major facilitator superfamily (MFS) profile" evidence="6">
    <location>
        <begin position="19"/>
        <end position="413"/>
    </location>
</feature>
<organism evidence="7 8">
    <name type="scientific">Streptomyces aureus</name>
    <dbReference type="NCBI Taxonomy" id="193461"/>
    <lineage>
        <taxon>Bacteria</taxon>
        <taxon>Bacillati</taxon>
        <taxon>Actinomycetota</taxon>
        <taxon>Actinomycetes</taxon>
        <taxon>Kitasatosporales</taxon>
        <taxon>Streptomycetaceae</taxon>
        <taxon>Streptomyces</taxon>
    </lineage>
</organism>
<dbReference type="EMBL" id="JBGOSP010000035">
    <property type="protein sequence ID" value="MFA3842252.1"/>
    <property type="molecule type" value="Genomic_DNA"/>
</dbReference>
<feature type="transmembrane region" description="Helical" evidence="5">
    <location>
        <begin position="85"/>
        <end position="104"/>
    </location>
</feature>
<feature type="transmembrane region" description="Helical" evidence="5">
    <location>
        <begin position="270"/>
        <end position="289"/>
    </location>
</feature>
<evidence type="ECO:0000313" key="7">
    <source>
        <dbReference type="EMBL" id="MFA3842252.1"/>
    </source>
</evidence>
<evidence type="ECO:0000256" key="2">
    <source>
        <dbReference type="ARBA" id="ARBA00022692"/>
    </source>
</evidence>
<evidence type="ECO:0000313" key="8">
    <source>
        <dbReference type="Proteomes" id="UP001571476"/>
    </source>
</evidence>
<feature type="transmembrane region" description="Helical" evidence="5">
    <location>
        <begin position="231"/>
        <end position="250"/>
    </location>
</feature>
<keyword evidence="8" id="KW-1185">Reference proteome</keyword>
<feature type="transmembrane region" description="Helical" evidence="5">
    <location>
        <begin position="387"/>
        <end position="407"/>
    </location>
</feature>
<feature type="transmembrane region" description="Helical" evidence="5">
    <location>
        <begin position="355"/>
        <end position="381"/>
    </location>
</feature>
<comment type="subcellular location">
    <subcellularLocation>
        <location evidence="1">Cell membrane</location>
        <topology evidence="1">Multi-pass membrane protein</topology>
    </subcellularLocation>
</comment>
<dbReference type="InterPro" id="IPR050382">
    <property type="entry name" value="MFS_Na/Anion_cotransporter"/>
</dbReference>
<dbReference type="Proteomes" id="UP001571476">
    <property type="component" value="Unassembled WGS sequence"/>
</dbReference>